<dbReference type="EMBL" id="JAAMPI010000306">
    <property type="protein sequence ID" value="KAF4632924.1"/>
    <property type="molecule type" value="Genomic_DNA"/>
</dbReference>
<reference evidence="1 2" key="1">
    <citation type="submission" date="2020-03" db="EMBL/GenBank/DDBJ databases">
        <title>Draft Genome Sequence of Cudoniella acicularis.</title>
        <authorList>
            <person name="Buettner E."/>
            <person name="Kellner H."/>
        </authorList>
    </citation>
    <scope>NUCLEOTIDE SEQUENCE [LARGE SCALE GENOMIC DNA]</scope>
    <source>
        <strain evidence="1 2">DSM 108380</strain>
    </source>
</reference>
<comment type="caution">
    <text evidence="1">The sequence shown here is derived from an EMBL/GenBank/DDBJ whole genome shotgun (WGS) entry which is preliminary data.</text>
</comment>
<dbReference type="SUPFAM" id="SSF51735">
    <property type="entry name" value="NAD(P)-binding Rossmann-fold domains"/>
    <property type="match status" value="1"/>
</dbReference>
<dbReference type="Gene3D" id="3.40.50.720">
    <property type="entry name" value="NAD(P)-binding Rossmann-like Domain"/>
    <property type="match status" value="1"/>
</dbReference>
<organism evidence="1 2">
    <name type="scientific">Cudoniella acicularis</name>
    <dbReference type="NCBI Taxonomy" id="354080"/>
    <lineage>
        <taxon>Eukaryota</taxon>
        <taxon>Fungi</taxon>
        <taxon>Dikarya</taxon>
        <taxon>Ascomycota</taxon>
        <taxon>Pezizomycotina</taxon>
        <taxon>Leotiomycetes</taxon>
        <taxon>Helotiales</taxon>
        <taxon>Tricladiaceae</taxon>
        <taxon>Cudoniella</taxon>
    </lineage>
</organism>
<dbReference type="AlphaFoldDB" id="A0A8H4W6Q0"/>
<accession>A0A8H4W6Q0</accession>
<evidence type="ECO:0008006" key="3">
    <source>
        <dbReference type="Google" id="ProtNLM"/>
    </source>
</evidence>
<proteinExistence type="predicted"/>
<dbReference type="InterPro" id="IPR036291">
    <property type="entry name" value="NAD(P)-bd_dom_sf"/>
</dbReference>
<evidence type="ECO:0000313" key="1">
    <source>
        <dbReference type="EMBL" id="KAF4632924.1"/>
    </source>
</evidence>
<name>A0A8H4W6Q0_9HELO</name>
<evidence type="ECO:0000313" key="2">
    <source>
        <dbReference type="Proteomes" id="UP000566819"/>
    </source>
</evidence>
<gene>
    <name evidence="1" type="ORF">G7Y89_g5213</name>
</gene>
<dbReference type="Proteomes" id="UP000566819">
    <property type="component" value="Unassembled WGS sequence"/>
</dbReference>
<keyword evidence="2" id="KW-1185">Reference proteome</keyword>
<protein>
    <recommendedName>
        <fullName evidence="3">NAD(P)-binding domain-containing protein</fullName>
    </recommendedName>
</protein>
<sequence length="193" mass="21166">MSRILLISSNTHLSKDILSALLQLPDTLIAQIFIAAKDVPTARKAIPSNPLLTFLKDSGPHSILARTGPIDALFYLTPNGSSLPQSRELIDVALAQGVPHFVLASIDHGSTAELTGIRPLDVPSQTEQYLKSQSEGTGTSWTILQRAQWMDNISDEFMDDVFATLWAGLPKGKKMQLIRGSGGMRWWVWLGMN</sequence>